<dbReference type="AlphaFoldDB" id="A0AAN8HB24"/>
<gene>
    <name evidence="1" type="ORF">CgunFtcFv8_016630</name>
</gene>
<comment type="caution">
    <text evidence="1">The sequence shown here is derived from an EMBL/GenBank/DDBJ whole genome shotgun (WGS) entry which is preliminary data.</text>
</comment>
<evidence type="ECO:0000313" key="2">
    <source>
        <dbReference type="Proteomes" id="UP001331515"/>
    </source>
</evidence>
<protein>
    <submittedName>
        <fullName evidence="1">Uncharacterized protein</fullName>
    </submittedName>
</protein>
<proteinExistence type="predicted"/>
<evidence type="ECO:0000313" key="1">
    <source>
        <dbReference type="EMBL" id="KAK5908587.1"/>
    </source>
</evidence>
<reference evidence="1 2" key="1">
    <citation type="journal article" date="2023" name="Mol. Biol. Evol.">
        <title>Genomics of Secondarily Temperate Adaptation in the Only Non-Antarctic Icefish.</title>
        <authorList>
            <person name="Rivera-Colon A.G."/>
            <person name="Rayamajhi N."/>
            <person name="Minhas B.F."/>
            <person name="Madrigal G."/>
            <person name="Bilyk K.T."/>
            <person name="Yoon V."/>
            <person name="Hune M."/>
            <person name="Gregory S."/>
            <person name="Cheng C.H.C."/>
            <person name="Catchen J.M."/>
        </authorList>
    </citation>
    <scope>NUCLEOTIDE SEQUENCE [LARGE SCALE GENOMIC DNA]</scope>
    <source>
        <tissue evidence="1">White muscle</tissue>
    </source>
</reference>
<name>A0AAN8HB24_CHAGU</name>
<dbReference type="EMBL" id="JAURVH010001529">
    <property type="protein sequence ID" value="KAK5908587.1"/>
    <property type="molecule type" value="Genomic_DNA"/>
</dbReference>
<keyword evidence="2" id="KW-1185">Reference proteome</keyword>
<dbReference type="Proteomes" id="UP001331515">
    <property type="component" value="Unassembled WGS sequence"/>
</dbReference>
<accession>A0AAN8HB24</accession>
<sequence length="88" mass="9419">MWVFRGLRIVPMMVNKYLTAGAEAAAALGGELCRSCLGSFVPSLTACLRPRRGRAAVIGFSMKDHQQLPGGLLDCSVALLYLPSAPRL</sequence>
<organism evidence="1 2">
    <name type="scientific">Champsocephalus gunnari</name>
    <name type="common">Mackerel icefish</name>
    <dbReference type="NCBI Taxonomy" id="52237"/>
    <lineage>
        <taxon>Eukaryota</taxon>
        <taxon>Metazoa</taxon>
        <taxon>Chordata</taxon>
        <taxon>Craniata</taxon>
        <taxon>Vertebrata</taxon>
        <taxon>Euteleostomi</taxon>
        <taxon>Actinopterygii</taxon>
        <taxon>Neopterygii</taxon>
        <taxon>Teleostei</taxon>
        <taxon>Neoteleostei</taxon>
        <taxon>Acanthomorphata</taxon>
        <taxon>Eupercaria</taxon>
        <taxon>Perciformes</taxon>
        <taxon>Notothenioidei</taxon>
        <taxon>Channichthyidae</taxon>
        <taxon>Champsocephalus</taxon>
    </lineage>
</organism>